<evidence type="ECO:0000313" key="1">
    <source>
        <dbReference type="EMBL" id="CDW24870.1"/>
    </source>
</evidence>
<proteinExistence type="predicted"/>
<protein>
    <submittedName>
        <fullName evidence="1">Uncharacterized protein</fullName>
    </submittedName>
</protein>
<dbReference type="EMBL" id="HACA01007509">
    <property type="protein sequence ID" value="CDW24870.1"/>
    <property type="molecule type" value="Transcribed_RNA"/>
</dbReference>
<accession>A0A0K2TG92</accession>
<dbReference type="AlphaFoldDB" id="A0A0K2TG92"/>
<organism evidence="1">
    <name type="scientific">Lepeophtheirus salmonis</name>
    <name type="common">Salmon louse</name>
    <name type="synonym">Caligus salmonis</name>
    <dbReference type="NCBI Taxonomy" id="72036"/>
    <lineage>
        <taxon>Eukaryota</taxon>
        <taxon>Metazoa</taxon>
        <taxon>Ecdysozoa</taxon>
        <taxon>Arthropoda</taxon>
        <taxon>Crustacea</taxon>
        <taxon>Multicrustacea</taxon>
        <taxon>Hexanauplia</taxon>
        <taxon>Copepoda</taxon>
        <taxon>Siphonostomatoida</taxon>
        <taxon>Caligidae</taxon>
        <taxon>Lepeophtheirus</taxon>
    </lineage>
</organism>
<reference evidence="1" key="1">
    <citation type="submission" date="2014-05" db="EMBL/GenBank/DDBJ databases">
        <authorList>
            <person name="Chronopoulou M."/>
        </authorList>
    </citation>
    <scope>NUCLEOTIDE SEQUENCE</scope>
    <source>
        <tissue evidence="1">Whole organism</tissue>
    </source>
</reference>
<sequence length="83" mass="10040">MKRTEKYEMTRPFVMMTFQRWCSCLMNFLHDWGSPTSNDACIELFNIMNIYIYIYMYANVDIISYDIKSSLSCFNEVDIYVNR</sequence>
<name>A0A0K2TG92_LEPSM</name>